<sequence>MKLYLATDSALAILSSRENDYQCELRMEEHQPQCVVVDPLRLELVYCGTMDQGLWRSDDAGRSWRKAGNGIVHQRVLSVAVSPLQRVNGRGVVYVGTEPSAVFRSEDGGETWRNCVGLSKLPSSNEWSFPPRPDTHHARWIHPDAHVEGRLYVAIEAGALIRSTDGGGTWTDRVPTGPIDTHQLVTHLSTPGRLYSAAGDGYFESLDFGDSWQQLEEELEHRYAWSVAVDSADPECRIISSAASPQRSHFKADAESFIYRRTANSQWQQVNVGLPNPSGRRTAVLAAHPSEPHNFFTVWESDLFRSIDGGESWQQLDVNWPDDFKVNEPRGLAVAPS</sequence>
<dbReference type="Proteomes" id="UP001500840">
    <property type="component" value="Unassembled WGS sequence"/>
</dbReference>
<dbReference type="Gene3D" id="2.130.10.10">
    <property type="entry name" value="YVTN repeat-like/Quinoprotein amine dehydrogenase"/>
    <property type="match status" value="1"/>
</dbReference>
<keyword evidence="2" id="KW-1185">Reference proteome</keyword>
<reference evidence="2" key="1">
    <citation type="journal article" date="2019" name="Int. J. Syst. Evol. Microbiol.">
        <title>The Global Catalogue of Microorganisms (GCM) 10K type strain sequencing project: providing services to taxonomists for standard genome sequencing and annotation.</title>
        <authorList>
            <consortium name="The Broad Institute Genomics Platform"/>
            <consortium name="The Broad Institute Genome Sequencing Center for Infectious Disease"/>
            <person name="Wu L."/>
            <person name="Ma J."/>
        </authorList>
    </citation>
    <scope>NUCLEOTIDE SEQUENCE [LARGE SCALE GENOMIC DNA]</scope>
    <source>
        <strain evidence="2">JCM 17759</strain>
    </source>
</reference>
<name>A0ABP8NLU4_9BACT</name>
<dbReference type="PANTHER" id="PTHR43739:SF5">
    <property type="entry name" value="EXO-ALPHA-SIALIDASE"/>
    <property type="match status" value="1"/>
</dbReference>
<organism evidence="1 2">
    <name type="scientific">Novipirellula rosea</name>
    <dbReference type="NCBI Taxonomy" id="1031540"/>
    <lineage>
        <taxon>Bacteria</taxon>
        <taxon>Pseudomonadati</taxon>
        <taxon>Planctomycetota</taxon>
        <taxon>Planctomycetia</taxon>
        <taxon>Pirellulales</taxon>
        <taxon>Pirellulaceae</taxon>
        <taxon>Novipirellula</taxon>
    </lineage>
</organism>
<evidence type="ECO:0000313" key="1">
    <source>
        <dbReference type="EMBL" id="GAA4467974.1"/>
    </source>
</evidence>
<dbReference type="InterPro" id="IPR015943">
    <property type="entry name" value="WD40/YVTN_repeat-like_dom_sf"/>
</dbReference>
<accession>A0ABP8NLU4</accession>
<gene>
    <name evidence="1" type="ORF">GCM10023156_58570</name>
</gene>
<dbReference type="RefSeq" id="WP_345327234.1">
    <property type="nucleotide sequence ID" value="NZ_BAABGA010000091.1"/>
</dbReference>
<comment type="caution">
    <text evidence="1">The sequence shown here is derived from an EMBL/GenBank/DDBJ whole genome shotgun (WGS) entry which is preliminary data.</text>
</comment>
<protein>
    <submittedName>
        <fullName evidence="1">Glycosyl hydrolase</fullName>
    </submittedName>
</protein>
<dbReference type="GO" id="GO:0016787">
    <property type="term" value="F:hydrolase activity"/>
    <property type="evidence" value="ECO:0007669"/>
    <property type="project" value="UniProtKB-KW"/>
</dbReference>
<dbReference type="SUPFAM" id="SSF110296">
    <property type="entry name" value="Oligoxyloglucan reducing end-specific cellobiohydrolase"/>
    <property type="match status" value="1"/>
</dbReference>
<proteinExistence type="predicted"/>
<dbReference type="CDD" id="cd15482">
    <property type="entry name" value="Sialidase_non-viral"/>
    <property type="match status" value="1"/>
</dbReference>
<evidence type="ECO:0000313" key="2">
    <source>
        <dbReference type="Proteomes" id="UP001500840"/>
    </source>
</evidence>
<keyword evidence="1" id="KW-0378">Hydrolase</keyword>
<dbReference type="EMBL" id="BAABGA010000091">
    <property type="protein sequence ID" value="GAA4467974.1"/>
    <property type="molecule type" value="Genomic_DNA"/>
</dbReference>
<dbReference type="PANTHER" id="PTHR43739">
    <property type="entry name" value="XYLOGLUCANASE (EUROFUNG)"/>
    <property type="match status" value="1"/>
</dbReference>
<dbReference type="InterPro" id="IPR052025">
    <property type="entry name" value="Xyloglucanase_GH74"/>
</dbReference>